<keyword evidence="7" id="KW-0448">Lipopolysaccharide biosynthesis</keyword>
<keyword evidence="7" id="KW-0812">Transmembrane</keyword>
<dbReference type="Gene3D" id="3.40.50.11720">
    <property type="entry name" value="3-Deoxy-D-manno-octulosonic-acid transferase, N-terminal domain"/>
    <property type="match status" value="1"/>
</dbReference>
<keyword evidence="7" id="KW-0472">Membrane</keyword>
<comment type="similarity">
    <text evidence="7">Belongs to the glycosyltransferase group 1 family.</text>
</comment>
<feature type="domain" description="3-deoxy-D-manno-octulosonic-acid transferase N-terminal" evidence="8">
    <location>
        <begin position="35"/>
        <end position="211"/>
    </location>
</feature>
<keyword evidence="4 7" id="KW-0808">Transferase</keyword>
<gene>
    <name evidence="9" type="ORF">J8C05_05570</name>
</gene>
<feature type="transmembrane region" description="Helical" evidence="7">
    <location>
        <begin position="6"/>
        <end position="27"/>
    </location>
</feature>
<keyword evidence="7" id="KW-1133">Transmembrane helix</keyword>
<organism evidence="9 10">
    <name type="scientific">Chloracidobacterium sp. N</name>
    <dbReference type="NCBI Taxonomy" id="2821540"/>
    <lineage>
        <taxon>Bacteria</taxon>
        <taxon>Pseudomonadati</taxon>
        <taxon>Acidobacteriota</taxon>
        <taxon>Terriglobia</taxon>
        <taxon>Terriglobales</taxon>
        <taxon>Acidobacteriaceae</taxon>
        <taxon>Chloracidobacterium</taxon>
        <taxon>Chloracidobacterium aggregatum</taxon>
    </lineage>
</organism>
<evidence type="ECO:0000313" key="9">
    <source>
        <dbReference type="EMBL" id="QUV92866.1"/>
    </source>
</evidence>
<evidence type="ECO:0000256" key="2">
    <source>
        <dbReference type="ARBA" id="ARBA00012621"/>
    </source>
</evidence>
<evidence type="ECO:0000256" key="4">
    <source>
        <dbReference type="ARBA" id="ARBA00022679"/>
    </source>
</evidence>
<name>A0ABX8B1A1_9BACT</name>
<dbReference type="Gene3D" id="3.40.50.2000">
    <property type="entry name" value="Glycogen Phosphorylase B"/>
    <property type="match status" value="1"/>
</dbReference>
<dbReference type="Proteomes" id="UP000677668">
    <property type="component" value="Chromosome 1"/>
</dbReference>
<evidence type="ECO:0000256" key="3">
    <source>
        <dbReference type="ARBA" id="ARBA00019077"/>
    </source>
</evidence>
<accession>A0ABX8B1A1</accession>
<dbReference type="EC" id="2.4.99.12" evidence="2 7"/>
<proteinExistence type="inferred from homology"/>
<dbReference type="Pfam" id="PF04413">
    <property type="entry name" value="Glycos_transf_N"/>
    <property type="match status" value="1"/>
</dbReference>
<dbReference type="PANTHER" id="PTHR42755:SF1">
    <property type="entry name" value="3-DEOXY-D-MANNO-OCTULOSONIC ACID TRANSFERASE, MITOCHONDRIAL-RELATED"/>
    <property type="match status" value="1"/>
</dbReference>
<dbReference type="SUPFAM" id="SSF53756">
    <property type="entry name" value="UDP-Glycosyltransferase/glycogen phosphorylase"/>
    <property type="match status" value="1"/>
</dbReference>
<evidence type="ECO:0000313" key="10">
    <source>
        <dbReference type="Proteomes" id="UP000677668"/>
    </source>
</evidence>
<comment type="function">
    <text evidence="7">Involved in lipopolysaccharide (LPS) biosynthesis. Catalyzes the transfer of 3-deoxy-D-manno-octulosonate (Kdo) residue(s) from CMP-Kdo to lipid IV(A), the tetraacyldisaccharide-1,4'-bisphosphate precursor of lipid A.</text>
</comment>
<comment type="pathway">
    <text evidence="1 7">Bacterial outer membrane biogenesis; LPS core biosynthesis.</text>
</comment>
<keyword evidence="7" id="KW-1003">Cell membrane</keyword>
<evidence type="ECO:0000256" key="6">
    <source>
        <dbReference type="ARBA" id="ARBA00049183"/>
    </source>
</evidence>
<dbReference type="InterPro" id="IPR038107">
    <property type="entry name" value="Glycos_transf_N_sf"/>
</dbReference>
<reference evidence="9 10" key="1">
    <citation type="submission" date="2021-03" db="EMBL/GenBank/DDBJ databases">
        <title>Genomic and phenotypic characterization of Chloracidobacterium isolates provides evidence for multiple species.</title>
        <authorList>
            <person name="Saini M.K."/>
            <person name="Costas A.M.G."/>
            <person name="Tank M."/>
            <person name="Bryant D.A."/>
        </authorList>
    </citation>
    <scope>NUCLEOTIDE SEQUENCE [LARGE SCALE GENOMIC DNA]</scope>
    <source>
        <strain evidence="9 10">N</strain>
    </source>
</reference>
<evidence type="ECO:0000256" key="1">
    <source>
        <dbReference type="ARBA" id="ARBA00004713"/>
    </source>
</evidence>
<dbReference type="GO" id="GO:0016740">
    <property type="term" value="F:transferase activity"/>
    <property type="evidence" value="ECO:0007669"/>
    <property type="project" value="UniProtKB-KW"/>
</dbReference>
<dbReference type="RefSeq" id="WP_211421304.1">
    <property type="nucleotide sequence ID" value="NZ_CP072642.1"/>
</dbReference>
<comment type="subcellular location">
    <subcellularLocation>
        <location evidence="7">Cell membrane</location>
    </subcellularLocation>
</comment>
<comment type="catalytic activity">
    <reaction evidence="6 7">
        <text>lipid IVA (E. coli) + CMP-3-deoxy-beta-D-manno-octulosonate = alpha-Kdo-(2-&gt;6)-lipid IVA (E. coli) + CMP + H(+)</text>
        <dbReference type="Rhea" id="RHEA:28066"/>
        <dbReference type="ChEBI" id="CHEBI:15378"/>
        <dbReference type="ChEBI" id="CHEBI:58603"/>
        <dbReference type="ChEBI" id="CHEBI:60364"/>
        <dbReference type="ChEBI" id="CHEBI:60377"/>
        <dbReference type="ChEBI" id="CHEBI:85987"/>
        <dbReference type="EC" id="2.4.99.12"/>
    </reaction>
</comment>
<sequence>MFSRFPFWLYNTALIAGAPLWLGYYGLRRRQRRLRLRERCTYPLLPHAAPRIWLHSVSVGEVLAGQPLAGALRERFPQSSLVISTTTDTGQARAREQLAWMDAHFYFPLDVPWLTERAVTSLQPALVIILETEIWPNFLRTCARHHVPVVLANGRLSDRSFAHYRWLGRMMGDLLGHFQLCLMQSDADAERIRQLGAPPARVLTTGNLKYAPPDADERARRDRIATALQQQYHLRDGRLCIVAGSTVEGEEPLLVEVFARLRASADLPPCRLLLAPRHPERFAEVARHLERFDWTVARRSQPRPEDVQAEVILLDTVGELAAAYRWADVAFVGGSLVPRGGHNILEPAAEGRPIVTGPHTENFRAILTRFRAADAVWQLSLASPDVLCRELQTAFETLLRNPGQAADLGRRAQATWAAETGAVATTLAALEAYVFPHIPALAPIRGG</sequence>
<evidence type="ECO:0000256" key="7">
    <source>
        <dbReference type="RuleBase" id="RU365103"/>
    </source>
</evidence>
<dbReference type="InterPro" id="IPR007507">
    <property type="entry name" value="Glycos_transf_N"/>
</dbReference>
<dbReference type="EMBL" id="CP072642">
    <property type="protein sequence ID" value="QUV92866.1"/>
    <property type="molecule type" value="Genomic_DNA"/>
</dbReference>
<evidence type="ECO:0000256" key="5">
    <source>
        <dbReference type="ARBA" id="ARBA00031445"/>
    </source>
</evidence>
<protein>
    <recommendedName>
        <fullName evidence="3 7">3-deoxy-D-manno-octulosonic acid transferase</fullName>
        <shortName evidence="7">Kdo transferase</shortName>
        <ecNumber evidence="2 7">2.4.99.12</ecNumber>
    </recommendedName>
    <alternativeName>
        <fullName evidence="5 7">Lipid IV(A) 3-deoxy-D-manno-octulosonic acid transferase</fullName>
    </alternativeName>
</protein>
<keyword evidence="10" id="KW-1185">Reference proteome</keyword>
<evidence type="ECO:0000259" key="8">
    <source>
        <dbReference type="Pfam" id="PF04413"/>
    </source>
</evidence>
<dbReference type="PANTHER" id="PTHR42755">
    <property type="entry name" value="3-DEOXY-MANNO-OCTULOSONATE CYTIDYLYLTRANSFERASE"/>
    <property type="match status" value="1"/>
</dbReference>
<dbReference type="InterPro" id="IPR039901">
    <property type="entry name" value="Kdotransferase"/>
</dbReference>